<feature type="compositionally biased region" description="Basic and acidic residues" evidence="1">
    <location>
        <begin position="1"/>
        <end position="10"/>
    </location>
</feature>
<keyword evidence="3" id="KW-1185">Reference proteome</keyword>
<sequence length="710" mass="78892">MVKREGKGRNSVETVEEGGTDTETQRRILTRARPEDFNSIINSVNPSPKKQPRVVLSPESLSRKRTRLEDQLSDIQYIDCSTPDNIVSTTAVVHPFPESPVVKEKQLFNESYQPKNKSPRNSDNIDKRQSLNLEPSPKPVIPKSFTEMDISRKYLGPNSILTTPTPCSPGYKQLGESSANTTPGSSPKYEDSPVDSAFHIQNEIRSPIKTSPNYENVLTTISITYKSPPRSLATSPIKSPITNLGSVYESAIPNPEKVIIPTSTASLPIQEASQPNVSEDGEFLHVYIEERPKSLGTIEELTSSKDSTLKANLSSSAVCNTSEQLSLGSFNDQKTISSNQSSGSNIQYTPSISSAPYHCIENSEQLSPTDLSLSEVVESSTENLTTSHTSLSFPMSPSKNSMSPNVSPTPVYDCSLRDLLTPVSPTENKTSEGLSTENLDTLPIELDSWLKDRPTSISLIEFSPVEPPADITLSPSKHSMNNDKRKSDVSETLDDNTIYQQVKYFRRSIHEVNALLDLDNGYSTSQKDNSIENVYEDVVTISDSLETSNENSKLGIVGVKDEVSDETYDSLETDTHVYENVDTESLHNENVYEDVKNGKEKTETLAEGIEEVQLLEEKIPVRELANRFEEKDTARNISKINNEKTCAPSENTVLRLDVEKTDSNLTEESTNVNNTYKLKKFYEKRQPPALPEGEKFEISTENSLLRRGRI</sequence>
<feature type="compositionally biased region" description="Polar residues" evidence="1">
    <location>
        <begin position="175"/>
        <end position="185"/>
    </location>
</feature>
<evidence type="ECO:0000313" key="3">
    <source>
        <dbReference type="Proteomes" id="UP001162164"/>
    </source>
</evidence>
<reference evidence="2" key="1">
    <citation type="journal article" date="2023" name="Insect Mol. Biol.">
        <title>Genome sequencing provides insights into the evolution of gene families encoding plant cell wall-degrading enzymes in longhorned beetles.</title>
        <authorList>
            <person name="Shin N.R."/>
            <person name="Okamura Y."/>
            <person name="Kirsch R."/>
            <person name="Pauchet Y."/>
        </authorList>
    </citation>
    <scope>NUCLEOTIDE SEQUENCE</scope>
    <source>
        <strain evidence="2">MMC_N1</strain>
    </source>
</reference>
<protein>
    <submittedName>
        <fullName evidence="2">Uncharacterized protein</fullName>
    </submittedName>
</protein>
<feature type="region of interest" description="Disordered" evidence="1">
    <location>
        <begin position="471"/>
        <end position="492"/>
    </location>
</feature>
<comment type="caution">
    <text evidence="2">The sequence shown here is derived from an EMBL/GenBank/DDBJ whole genome shotgun (WGS) entry which is preliminary data.</text>
</comment>
<dbReference type="Proteomes" id="UP001162164">
    <property type="component" value="Unassembled WGS sequence"/>
</dbReference>
<feature type="compositionally biased region" description="Polar residues" evidence="1">
    <location>
        <begin position="39"/>
        <end position="48"/>
    </location>
</feature>
<dbReference type="EMBL" id="JAPWTJ010000980">
    <property type="protein sequence ID" value="KAJ8974507.1"/>
    <property type="molecule type" value="Genomic_DNA"/>
</dbReference>
<proteinExistence type="predicted"/>
<accession>A0ABQ9J9X6</accession>
<feature type="region of interest" description="Disordered" evidence="1">
    <location>
        <begin position="1"/>
        <end position="65"/>
    </location>
</feature>
<name>A0ABQ9J9X6_9CUCU</name>
<feature type="region of interest" description="Disordered" evidence="1">
    <location>
        <begin position="157"/>
        <end position="191"/>
    </location>
</feature>
<feature type="region of interest" description="Disordered" evidence="1">
    <location>
        <begin position="376"/>
        <end position="408"/>
    </location>
</feature>
<feature type="compositionally biased region" description="Polar residues" evidence="1">
    <location>
        <begin position="111"/>
        <end position="122"/>
    </location>
</feature>
<feature type="region of interest" description="Disordered" evidence="1">
    <location>
        <begin position="111"/>
        <end position="143"/>
    </location>
</feature>
<evidence type="ECO:0000313" key="2">
    <source>
        <dbReference type="EMBL" id="KAJ8974507.1"/>
    </source>
</evidence>
<evidence type="ECO:0000256" key="1">
    <source>
        <dbReference type="SAM" id="MobiDB-lite"/>
    </source>
</evidence>
<feature type="compositionally biased region" description="Basic and acidic residues" evidence="1">
    <location>
        <begin position="480"/>
        <end position="489"/>
    </location>
</feature>
<organism evidence="2 3">
    <name type="scientific">Molorchus minor</name>
    <dbReference type="NCBI Taxonomy" id="1323400"/>
    <lineage>
        <taxon>Eukaryota</taxon>
        <taxon>Metazoa</taxon>
        <taxon>Ecdysozoa</taxon>
        <taxon>Arthropoda</taxon>
        <taxon>Hexapoda</taxon>
        <taxon>Insecta</taxon>
        <taxon>Pterygota</taxon>
        <taxon>Neoptera</taxon>
        <taxon>Endopterygota</taxon>
        <taxon>Coleoptera</taxon>
        <taxon>Polyphaga</taxon>
        <taxon>Cucujiformia</taxon>
        <taxon>Chrysomeloidea</taxon>
        <taxon>Cerambycidae</taxon>
        <taxon>Lamiinae</taxon>
        <taxon>Monochamini</taxon>
        <taxon>Molorchus</taxon>
    </lineage>
</organism>
<gene>
    <name evidence="2" type="ORF">NQ317_012998</name>
</gene>